<dbReference type="PROSITE" id="PS52016">
    <property type="entry name" value="TONB_DEPENDENT_REC_3"/>
    <property type="match status" value="1"/>
</dbReference>
<evidence type="ECO:0000256" key="1">
    <source>
        <dbReference type="ARBA" id="ARBA00004571"/>
    </source>
</evidence>
<proteinExistence type="inferred from homology"/>
<keyword evidence="9 13" id="KW-0798">TonB box</keyword>
<evidence type="ECO:0000256" key="8">
    <source>
        <dbReference type="ARBA" id="ARBA00023065"/>
    </source>
</evidence>
<keyword evidence="3 12" id="KW-1134">Transmembrane beta strand</keyword>
<dbReference type="Pfam" id="PF07715">
    <property type="entry name" value="Plug"/>
    <property type="match status" value="1"/>
</dbReference>
<keyword evidence="6 14" id="KW-0732">Signal</keyword>
<evidence type="ECO:0000256" key="5">
    <source>
        <dbReference type="ARBA" id="ARBA00022692"/>
    </source>
</evidence>
<keyword evidence="2 12" id="KW-0813">Transport</keyword>
<keyword evidence="17" id="KW-0675">Receptor</keyword>
<dbReference type="PANTHER" id="PTHR32552">
    <property type="entry name" value="FERRICHROME IRON RECEPTOR-RELATED"/>
    <property type="match status" value="1"/>
</dbReference>
<keyword evidence="18" id="KW-1185">Reference proteome</keyword>
<dbReference type="InterPro" id="IPR039426">
    <property type="entry name" value="TonB-dep_rcpt-like"/>
</dbReference>
<evidence type="ECO:0000256" key="9">
    <source>
        <dbReference type="ARBA" id="ARBA00023077"/>
    </source>
</evidence>
<feature type="signal peptide" evidence="14">
    <location>
        <begin position="1"/>
        <end position="28"/>
    </location>
</feature>
<keyword evidence="5 12" id="KW-0812">Transmembrane</keyword>
<keyword evidence="10 12" id="KW-0472">Membrane</keyword>
<evidence type="ECO:0000256" key="7">
    <source>
        <dbReference type="ARBA" id="ARBA00023004"/>
    </source>
</evidence>
<dbReference type="RefSeq" id="WP_083512313.1">
    <property type="nucleotide sequence ID" value="NZ_CP011131.1"/>
</dbReference>
<organism evidence="17 18">
    <name type="scientific">Lysobacter gummosus</name>
    <dbReference type="NCBI Taxonomy" id="262324"/>
    <lineage>
        <taxon>Bacteria</taxon>
        <taxon>Pseudomonadati</taxon>
        <taxon>Pseudomonadota</taxon>
        <taxon>Gammaproteobacteria</taxon>
        <taxon>Lysobacterales</taxon>
        <taxon>Lysobacteraceae</taxon>
        <taxon>Lysobacter</taxon>
    </lineage>
</organism>
<comment type="similarity">
    <text evidence="12 13">Belongs to the TonB-dependent receptor family.</text>
</comment>
<keyword evidence="7" id="KW-0408">Iron</keyword>
<evidence type="ECO:0000259" key="16">
    <source>
        <dbReference type="Pfam" id="PF07715"/>
    </source>
</evidence>
<evidence type="ECO:0000256" key="11">
    <source>
        <dbReference type="ARBA" id="ARBA00023237"/>
    </source>
</evidence>
<evidence type="ECO:0000256" key="3">
    <source>
        <dbReference type="ARBA" id="ARBA00022452"/>
    </source>
</evidence>
<keyword evidence="4" id="KW-0410">Iron transport</keyword>
<evidence type="ECO:0000313" key="17">
    <source>
        <dbReference type="EMBL" id="UNP30595.1"/>
    </source>
</evidence>
<dbReference type="InterPro" id="IPR037066">
    <property type="entry name" value="Plug_dom_sf"/>
</dbReference>
<feature type="chain" id="PRO_5045542769" evidence="14">
    <location>
        <begin position="29"/>
        <end position="877"/>
    </location>
</feature>
<evidence type="ECO:0000259" key="15">
    <source>
        <dbReference type="Pfam" id="PF00593"/>
    </source>
</evidence>
<protein>
    <submittedName>
        <fullName evidence="17">TonB-dependent receptor</fullName>
    </submittedName>
</protein>
<dbReference type="EMBL" id="CP093547">
    <property type="protein sequence ID" value="UNP30595.1"/>
    <property type="molecule type" value="Genomic_DNA"/>
</dbReference>
<evidence type="ECO:0000256" key="14">
    <source>
        <dbReference type="SAM" id="SignalP"/>
    </source>
</evidence>
<evidence type="ECO:0000256" key="6">
    <source>
        <dbReference type="ARBA" id="ARBA00022729"/>
    </source>
</evidence>
<dbReference type="Proteomes" id="UP000829194">
    <property type="component" value="Chromosome"/>
</dbReference>
<evidence type="ECO:0000256" key="12">
    <source>
        <dbReference type="PROSITE-ProRule" id="PRU01360"/>
    </source>
</evidence>
<feature type="domain" description="TonB-dependent receptor-like beta-barrel" evidence="15">
    <location>
        <begin position="332"/>
        <end position="833"/>
    </location>
</feature>
<dbReference type="Pfam" id="PF00593">
    <property type="entry name" value="TonB_dep_Rec_b-barrel"/>
    <property type="match status" value="1"/>
</dbReference>
<keyword evidence="11 12" id="KW-0998">Cell outer membrane</keyword>
<evidence type="ECO:0000256" key="2">
    <source>
        <dbReference type="ARBA" id="ARBA00022448"/>
    </source>
</evidence>
<dbReference type="Gene3D" id="2.170.130.10">
    <property type="entry name" value="TonB-dependent receptor, plug domain"/>
    <property type="match status" value="1"/>
</dbReference>
<evidence type="ECO:0000256" key="10">
    <source>
        <dbReference type="ARBA" id="ARBA00023136"/>
    </source>
</evidence>
<comment type="subcellular location">
    <subcellularLocation>
        <location evidence="1 12">Cell outer membrane</location>
        <topology evidence="1 12">Multi-pass membrane protein</topology>
    </subcellularLocation>
</comment>
<evidence type="ECO:0000313" key="18">
    <source>
        <dbReference type="Proteomes" id="UP000829194"/>
    </source>
</evidence>
<evidence type="ECO:0000256" key="4">
    <source>
        <dbReference type="ARBA" id="ARBA00022496"/>
    </source>
</evidence>
<dbReference type="InterPro" id="IPR012910">
    <property type="entry name" value="Plug_dom"/>
</dbReference>
<dbReference type="InterPro" id="IPR000531">
    <property type="entry name" value="Beta-barrel_TonB"/>
</dbReference>
<accession>A0ABY3XG33</accession>
<name>A0ABY3XG33_9GAMM</name>
<dbReference type="InterPro" id="IPR036942">
    <property type="entry name" value="Beta-barrel_TonB_sf"/>
</dbReference>
<gene>
    <name evidence="17" type="ORF">MOV92_04830</name>
</gene>
<feature type="domain" description="TonB-dependent receptor plug" evidence="16">
    <location>
        <begin position="87"/>
        <end position="198"/>
    </location>
</feature>
<keyword evidence="8" id="KW-0406">Ion transport</keyword>
<reference evidence="17 18" key="1">
    <citation type="submission" date="2022-03" db="EMBL/GenBank/DDBJ databases">
        <title>Complete genome sequence of Lysobacter capsici VKM B-2533 and Lysobacter gummosus 10.1.1, promising sources of lytic agents.</title>
        <authorList>
            <person name="Tarlachkov S.V."/>
            <person name="Kudryakova I.V."/>
            <person name="Afoshin A.S."/>
            <person name="Leontyevskaya E.A."/>
            <person name="Leontyevskaya N.V."/>
        </authorList>
    </citation>
    <scope>NUCLEOTIDE SEQUENCE [LARGE SCALE GENOMIC DNA]</scope>
    <source>
        <strain evidence="17 18">10.1.1</strain>
    </source>
</reference>
<dbReference type="SUPFAM" id="SSF56935">
    <property type="entry name" value="Porins"/>
    <property type="match status" value="1"/>
</dbReference>
<evidence type="ECO:0000256" key="13">
    <source>
        <dbReference type="RuleBase" id="RU003357"/>
    </source>
</evidence>
<dbReference type="Gene3D" id="2.40.170.20">
    <property type="entry name" value="TonB-dependent receptor, beta-barrel domain"/>
    <property type="match status" value="1"/>
</dbReference>
<sequence>MPSSYRQLSRAIRIALAASLLAAAQAHAQDATPAAAQTGQNASAAPVAAGDPTAASAMASEAATAGRAVDLDKVVVTGRSGTRQRSKAETSYSITAIDEDRLRMQAPTSVTEALKSVPGFWVEATGGEASGNIRARGIPVDGFGSVTLLEDGIPVQHDPALGYLNGDQAFRLDETIERIEVVRGGPASVFYSNAPAGAINFIPRVVGDTAEGAAKITWGDYGLARYDLFFGTPIGGGWKLGLGGFYRSDDGIRDPGYPANDGGQYRINLSRAFEHGNLSFDYKRVDDRVALYLGVPMRTYADGKIRGVPGFDDNHGTLAGPETRRVPMIQGDGSLYDFDNALGTQVKRDQYSVKFDYEFGGGFKLAQALRYSKTETQRNGVFPLTLQSGDKFFADAAVKKLIASVPGAVGGQLRYVDAPDQVFGPNQNGNGLMTIGGLRGVTMPVNELISDTRLMRRFDFGGQSHDVTVGYYFARFDQDFDRYSSNVLTDVRDNARLLNLVAVNAAGQPLKTLTDNGVYRYGYEWENASGRSTTQAVYVSDEWQVTDKLRIDAGARWEQVHTQGWTEIRKQVNLGTPATSAILTGSGVFVDYDEKFDKIGWTVGANWQFDPHQGVFARWTPAFRLPSLSSYITKFSNCDVAKLQACLNDPNARPITQTMDLGEVGYKFSNESFDLFATLFYTKYDNVGFSNYVFNLGNGASTVQQGFADTKTTGLELEGYWTPTRWFDLQLTATVQDPKYKGLRYTELVNGAPVLRDFVDNQLIRVPKNSFRVVPGLNLLDDRLRLQVAYEYQGERFVDTANSVKLPSYHVINASARYEFVPGLTLFLYADNLTNSRGLTEGNPRAGELQSADAGNNTFIARPLLGRAFRAALMYRF</sequence>
<dbReference type="PANTHER" id="PTHR32552:SF89">
    <property type="entry name" value="CATECHOLATE SIDEROPHORE RECEPTOR FIU"/>
    <property type="match status" value="1"/>
</dbReference>